<evidence type="ECO:0000313" key="2">
    <source>
        <dbReference type="EMBL" id="KZO98713.1"/>
    </source>
</evidence>
<feature type="compositionally biased region" description="Basic and acidic residues" evidence="1">
    <location>
        <begin position="174"/>
        <end position="189"/>
    </location>
</feature>
<evidence type="ECO:0000256" key="1">
    <source>
        <dbReference type="SAM" id="MobiDB-lite"/>
    </source>
</evidence>
<accession>A0A167PER9</accession>
<proteinExistence type="predicted"/>
<dbReference type="Proteomes" id="UP000076738">
    <property type="component" value="Unassembled WGS sequence"/>
</dbReference>
<reference evidence="2 3" key="1">
    <citation type="journal article" date="2016" name="Mol. Biol. Evol.">
        <title>Comparative Genomics of Early-Diverging Mushroom-Forming Fungi Provides Insights into the Origins of Lignocellulose Decay Capabilities.</title>
        <authorList>
            <person name="Nagy L.G."/>
            <person name="Riley R."/>
            <person name="Tritt A."/>
            <person name="Adam C."/>
            <person name="Daum C."/>
            <person name="Floudas D."/>
            <person name="Sun H."/>
            <person name="Yadav J.S."/>
            <person name="Pangilinan J."/>
            <person name="Larsson K.H."/>
            <person name="Matsuura K."/>
            <person name="Barry K."/>
            <person name="Labutti K."/>
            <person name="Kuo R."/>
            <person name="Ohm R.A."/>
            <person name="Bhattacharya S.S."/>
            <person name="Shirouzu T."/>
            <person name="Yoshinaga Y."/>
            <person name="Martin F.M."/>
            <person name="Grigoriev I.V."/>
            <person name="Hibbett D.S."/>
        </authorList>
    </citation>
    <scope>NUCLEOTIDE SEQUENCE [LARGE SCALE GENOMIC DNA]</scope>
    <source>
        <strain evidence="2 3">TUFC12733</strain>
    </source>
</reference>
<organism evidence="2 3">
    <name type="scientific">Calocera viscosa (strain TUFC12733)</name>
    <dbReference type="NCBI Taxonomy" id="1330018"/>
    <lineage>
        <taxon>Eukaryota</taxon>
        <taxon>Fungi</taxon>
        <taxon>Dikarya</taxon>
        <taxon>Basidiomycota</taxon>
        <taxon>Agaricomycotina</taxon>
        <taxon>Dacrymycetes</taxon>
        <taxon>Dacrymycetales</taxon>
        <taxon>Dacrymycetaceae</taxon>
        <taxon>Calocera</taxon>
    </lineage>
</organism>
<gene>
    <name evidence="2" type="ORF">CALVIDRAFT_525733</name>
</gene>
<keyword evidence="3" id="KW-1185">Reference proteome</keyword>
<evidence type="ECO:0000313" key="3">
    <source>
        <dbReference type="Proteomes" id="UP000076738"/>
    </source>
</evidence>
<dbReference type="AlphaFoldDB" id="A0A167PER9"/>
<dbReference type="PROSITE" id="PS51257">
    <property type="entry name" value="PROKAR_LIPOPROTEIN"/>
    <property type="match status" value="1"/>
</dbReference>
<name>A0A167PER9_CALVF</name>
<feature type="compositionally biased region" description="Basic and acidic residues" evidence="1">
    <location>
        <begin position="146"/>
        <end position="165"/>
    </location>
</feature>
<sequence length="189" mass="20705">MGRDVNPLYELPRQRRSRRGAWTSAMASTACSAVQGEADRIPHTALCLYTQYGGSFALLARGSIYLRVIPPITSPSATPLTTGSIISALQLKLTRTGAAAAARLGLPHGGEGACQDGRVWVWRTWKRQQVEREEELAEAGAQGKSGAERVSRQDVKQEVATLRESKGRHHHDHGVRGSSDRFQLRHEPT</sequence>
<dbReference type="EMBL" id="KV417274">
    <property type="protein sequence ID" value="KZO98713.1"/>
    <property type="molecule type" value="Genomic_DNA"/>
</dbReference>
<feature type="region of interest" description="Disordered" evidence="1">
    <location>
        <begin position="136"/>
        <end position="189"/>
    </location>
</feature>
<protein>
    <submittedName>
        <fullName evidence="2">Uncharacterized protein</fullName>
    </submittedName>
</protein>